<evidence type="ECO:0000256" key="2">
    <source>
        <dbReference type="SAM" id="Coils"/>
    </source>
</evidence>
<feature type="region of interest" description="Disordered" evidence="3">
    <location>
        <begin position="251"/>
        <end position="291"/>
    </location>
</feature>
<gene>
    <name evidence="6" type="primary">LOC100212669</name>
</gene>
<keyword evidence="2" id="KW-0175">Coiled coil</keyword>
<comment type="similarity">
    <text evidence="1">Belongs to the caprin family.</text>
</comment>
<feature type="compositionally biased region" description="Basic and acidic residues" evidence="3">
    <location>
        <begin position="465"/>
        <end position="475"/>
    </location>
</feature>
<sequence length="475" mass="52458">MPSISSKSSQSNPQIGNIAEFLQDPLKHAVSVMEKKLRNLEKRKIKLLETKKKAEGGNELNDDQKKALENLKVVENSLDLVKELSKNMAYLDGEYTKHLKRDQKRIKITEAAQSDQYGKQLVHRVVEVQAILSDMSDSVRPDFLNGVNNACKLTKDDFDNLDVFYELVNPSIDPSIELSKVNKLSVRVKEATEHLIKVVEGKELPALDNGTTYKELQALISRIKLSGYFENDKVNGSDENVNHIVHELADSELHDEDHEDHEDHEKIDHKEAENEEEEINEVTSPFDEQLPVLDGVDLPPEIQRTPNEEHFNFLSESEILVHGDGQQASLNPVSPEFVPRNFQLPSGEVYENGVADNSDAGWEQAPAQEPGWQSVENQNFHSGGGFRGNRGNRGDHRGGRGFSGRGGRGSRGGNGAAGGNFRGGNKQDGHRGGNRGGRGGEFRGGNRGGFRGGNRGGPRGAGRGGSRENKPQQQQ</sequence>
<evidence type="ECO:0000256" key="3">
    <source>
        <dbReference type="SAM" id="MobiDB-lite"/>
    </source>
</evidence>
<evidence type="ECO:0000256" key="1">
    <source>
        <dbReference type="ARBA" id="ARBA00007950"/>
    </source>
</evidence>
<feature type="coiled-coil region" evidence="2">
    <location>
        <begin position="30"/>
        <end position="57"/>
    </location>
</feature>
<feature type="compositionally biased region" description="Basic and acidic residues" evidence="3">
    <location>
        <begin position="251"/>
        <end position="272"/>
    </location>
</feature>
<dbReference type="GeneID" id="100212669"/>
<proteinExistence type="inferred from homology"/>
<feature type="compositionally biased region" description="Gly residues" evidence="3">
    <location>
        <begin position="434"/>
        <end position="464"/>
    </location>
</feature>
<protein>
    <submittedName>
        <fullName evidence="6">Caprin-1 isoform X2</fullName>
    </submittedName>
</protein>
<dbReference type="InterPro" id="IPR028816">
    <property type="entry name" value="Caprin"/>
</dbReference>
<feature type="domain" description="Caprin-1 dimerization" evidence="4">
    <location>
        <begin position="115"/>
        <end position="230"/>
    </location>
</feature>
<keyword evidence="5" id="KW-1185">Reference proteome</keyword>
<evidence type="ECO:0000313" key="5">
    <source>
        <dbReference type="Proteomes" id="UP001652625"/>
    </source>
</evidence>
<reference evidence="6" key="2">
    <citation type="submission" date="2025-08" db="UniProtKB">
        <authorList>
            <consortium name="RefSeq"/>
        </authorList>
    </citation>
    <scope>IDENTIFICATION</scope>
</reference>
<dbReference type="InterPro" id="IPR041637">
    <property type="entry name" value="Caprin-1_dimer"/>
</dbReference>
<feature type="compositionally biased region" description="Gly residues" evidence="3">
    <location>
        <begin position="400"/>
        <end position="422"/>
    </location>
</feature>
<accession>A0ABM4BE15</accession>
<dbReference type="PANTHER" id="PTHR22922">
    <property type="entry name" value="GPI-ANCHORED PROTEIN P137"/>
    <property type="match status" value="1"/>
</dbReference>
<name>A0ABM4BE15_HYDVU</name>
<evidence type="ECO:0000259" key="4">
    <source>
        <dbReference type="Pfam" id="PF18293"/>
    </source>
</evidence>
<reference evidence="5" key="1">
    <citation type="submission" date="2025-05" db="UniProtKB">
        <authorList>
            <consortium name="RefSeq"/>
        </authorList>
    </citation>
    <scope>NUCLEOTIDE SEQUENCE [LARGE SCALE GENOMIC DNA]</scope>
</reference>
<dbReference type="PANTHER" id="PTHR22922:SF19">
    <property type="entry name" value="CAPRIN HOMOLOG"/>
    <property type="match status" value="1"/>
</dbReference>
<dbReference type="Pfam" id="PF18293">
    <property type="entry name" value="Caprin-1_dimer"/>
    <property type="match status" value="1"/>
</dbReference>
<evidence type="ECO:0000313" key="6">
    <source>
        <dbReference type="RefSeq" id="XP_065647197.1"/>
    </source>
</evidence>
<dbReference type="Proteomes" id="UP001652625">
    <property type="component" value="Chromosome 02"/>
</dbReference>
<feature type="region of interest" description="Disordered" evidence="3">
    <location>
        <begin position="349"/>
        <end position="475"/>
    </location>
</feature>
<dbReference type="RefSeq" id="XP_065647197.1">
    <property type="nucleotide sequence ID" value="XM_065791125.1"/>
</dbReference>
<organism evidence="5 6">
    <name type="scientific">Hydra vulgaris</name>
    <name type="common">Hydra</name>
    <name type="synonym">Hydra attenuata</name>
    <dbReference type="NCBI Taxonomy" id="6087"/>
    <lineage>
        <taxon>Eukaryota</taxon>
        <taxon>Metazoa</taxon>
        <taxon>Cnidaria</taxon>
        <taxon>Hydrozoa</taxon>
        <taxon>Hydroidolina</taxon>
        <taxon>Anthoathecata</taxon>
        <taxon>Aplanulata</taxon>
        <taxon>Hydridae</taxon>
        <taxon>Hydra</taxon>
    </lineage>
</organism>